<feature type="transmembrane region" description="Helical" evidence="1">
    <location>
        <begin position="56"/>
        <end position="75"/>
    </location>
</feature>
<keyword evidence="1" id="KW-0472">Membrane</keyword>
<protein>
    <submittedName>
        <fullName evidence="2">Uncharacterized protein</fullName>
    </submittedName>
</protein>
<organism evidence="2">
    <name type="scientific">marine metagenome</name>
    <dbReference type="NCBI Taxonomy" id="408172"/>
    <lineage>
        <taxon>unclassified sequences</taxon>
        <taxon>metagenomes</taxon>
        <taxon>ecological metagenomes</taxon>
    </lineage>
</organism>
<gene>
    <name evidence="2" type="ORF">METZ01_LOCUS206446</name>
</gene>
<proteinExistence type="predicted"/>
<keyword evidence="1" id="KW-0812">Transmembrane</keyword>
<reference evidence="2" key="1">
    <citation type="submission" date="2018-05" db="EMBL/GenBank/DDBJ databases">
        <authorList>
            <person name="Lanie J.A."/>
            <person name="Ng W.-L."/>
            <person name="Kazmierczak K.M."/>
            <person name="Andrzejewski T.M."/>
            <person name="Davidsen T.M."/>
            <person name="Wayne K.J."/>
            <person name="Tettelin H."/>
            <person name="Glass J.I."/>
            <person name="Rusch D."/>
            <person name="Podicherti R."/>
            <person name="Tsui H.-C.T."/>
            <person name="Winkler M.E."/>
        </authorList>
    </citation>
    <scope>NUCLEOTIDE SEQUENCE</scope>
</reference>
<feature type="transmembrane region" description="Helical" evidence="1">
    <location>
        <begin position="30"/>
        <end position="50"/>
    </location>
</feature>
<feature type="transmembrane region" description="Helical" evidence="1">
    <location>
        <begin position="106"/>
        <end position="128"/>
    </location>
</feature>
<keyword evidence="1" id="KW-1133">Transmembrane helix</keyword>
<dbReference type="Pfam" id="PF17319">
    <property type="entry name" value="DUF5362"/>
    <property type="match status" value="1"/>
</dbReference>
<evidence type="ECO:0000313" key="2">
    <source>
        <dbReference type="EMBL" id="SVB53592.1"/>
    </source>
</evidence>
<dbReference type="EMBL" id="UINC01046060">
    <property type="protein sequence ID" value="SVB53592.1"/>
    <property type="molecule type" value="Genomic_DNA"/>
</dbReference>
<dbReference type="AlphaFoldDB" id="A0A382ETD8"/>
<sequence length="148" mass="16132">MDMEPFSSLQFHLDNQGKSQIAKLAMWSKILGYFNVILGGFNAAVSLPNYLMGNELQITVIPSVIAAGVLIYMGLQLTGASANLRFASINENDQAFTNALEQIRRFFFLSVMVYLIGLILLVSLMASFTTTGAEMENVVKEGSSGIPI</sequence>
<name>A0A382ETD8_9ZZZZ</name>
<dbReference type="InterPro" id="IPR035287">
    <property type="entry name" value="DUF5362"/>
</dbReference>
<evidence type="ECO:0000256" key="1">
    <source>
        <dbReference type="SAM" id="Phobius"/>
    </source>
</evidence>
<accession>A0A382ETD8</accession>